<name>A0A100W266_9MYCO</name>
<dbReference type="PROSITE" id="PS50977">
    <property type="entry name" value="HTH_TETR_2"/>
    <property type="match status" value="1"/>
</dbReference>
<dbReference type="STRING" id="146020.RMCB_4376"/>
<keyword evidence="2 4" id="KW-0238">DNA-binding</keyword>
<proteinExistence type="predicted"/>
<dbReference type="SUPFAM" id="SSF48498">
    <property type="entry name" value="Tetracyclin repressor-like, C-terminal domain"/>
    <property type="match status" value="1"/>
</dbReference>
<dbReference type="PANTHER" id="PTHR47506:SF1">
    <property type="entry name" value="HTH-TYPE TRANSCRIPTIONAL REGULATOR YJDC"/>
    <property type="match status" value="1"/>
</dbReference>
<evidence type="ECO:0000259" key="5">
    <source>
        <dbReference type="PROSITE" id="PS50977"/>
    </source>
</evidence>
<sequence>MARQVKHEEHAARRTEILDAALQLMHDKGYAAMTIEDLLSTLQISKGALYHYFRSKQALLEGVVEQMGESATAGLRRIVDAPDTSALDKLHAYFAASYAWKSENATAVATLIRLWHDENNALLRQKLTQGSMRTTAPLLEAIIRQGCAEGVFRTDFPHEAAGILTAMGLHLADAFIDAIEADGAAGIDISGPHARKAVAAYRQAFERILGVPDGSLAGEL</sequence>
<dbReference type="InterPro" id="IPR036271">
    <property type="entry name" value="Tet_transcr_reg_TetR-rel_C_sf"/>
</dbReference>
<dbReference type="Pfam" id="PF21303">
    <property type="entry name" value="TetR_C_39"/>
    <property type="match status" value="1"/>
</dbReference>
<keyword evidence="7" id="KW-1185">Reference proteome</keyword>
<comment type="caution">
    <text evidence="6">The sequence shown here is derived from an EMBL/GenBank/DDBJ whole genome shotgun (WGS) entry which is preliminary data.</text>
</comment>
<dbReference type="EMBL" id="BCSX01000039">
    <property type="protein sequence ID" value="GAS90280.1"/>
    <property type="molecule type" value="Genomic_DNA"/>
</dbReference>
<keyword evidence="1" id="KW-0805">Transcription regulation</keyword>
<dbReference type="AlphaFoldDB" id="A0A100W266"/>
<dbReference type="PANTHER" id="PTHR47506">
    <property type="entry name" value="TRANSCRIPTIONAL REGULATORY PROTEIN"/>
    <property type="match status" value="1"/>
</dbReference>
<keyword evidence="3" id="KW-0804">Transcription</keyword>
<organism evidence="6 7">
    <name type="scientific">Mycolicibacterium brisbanense</name>
    <dbReference type="NCBI Taxonomy" id="146020"/>
    <lineage>
        <taxon>Bacteria</taxon>
        <taxon>Bacillati</taxon>
        <taxon>Actinomycetota</taxon>
        <taxon>Actinomycetes</taxon>
        <taxon>Mycobacteriales</taxon>
        <taxon>Mycobacteriaceae</taxon>
        <taxon>Mycolicibacterium</taxon>
    </lineage>
</organism>
<dbReference type="InterPro" id="IPR049149">
    <property type="entry name" value="TetR/AcrR_C"/>
</dbReference>
<evidence type="ECO:0000313" key="6">
    <source>
        <dbReference type="EMBL" id="GAS90280.1"/>
    </source>
</evidence>
<dbReference type="OrthoDB" id="9816296at2"/>
<dbReference type="PRINTS" id="PR00455">
    <property type="entry name" value="HTHTETR"/>
</dbReference>
<evidence type="ECO:0000256" key="4">
    <source>
        <dbReference type="PROSITE-ProRule" id="PRU00335"/>
    </source>
</evidence>
<reference evidence="7" key="1">
    <citation type="journal article" date="2016" name="Genome Announc.">
        <title>Draft Genome Sequences of Five Rapidly Growing Mycobacterium Species, M. thermoresistibile, M. fortuitum subsp. acetamidolyticum, M. canariasense, M. brisbanense, and M. novocastrense.</title>
        <authorList>
            <person name="Katahira K."/>
            <person name="Ogura Y."/>
            <person name="Gotoh Y."/>
            <person name="Hayashi T."/>
        </authorList>
    </citation>
    <scope>NUCLEOTIDE SEQUENCE [LARGE SCALE GENOMIC DNA]</scope>
    <source>
        <strain evidence="7">JCM15654</strain>
    </source>
</reference>
<evidence type="ECO:0000256" key="2">
    <source>
        <dbReference type="ARBA" id="ARBA00023125"/>
    </source>
</evidence>
<gene>
    <name evidence="6" type="ORF">RMCB_4376</name>
</gene>
<feature type="DNA-binding region" description="H-T-H motif" evidence="4">
    <location>
        <begin position="34"/>
        <end position="53"/>
    </location>
</feature>
<accession>A0A100W266</accession>
<feature type="domain" description="HTH tetR-type" evidence="5">
    <location>
        <begin position="11"/>
        <end position="71"/>
    </location>
</feature>
<evidence type="ECO:0000256" key="3">
    <source>
        <dbReference type="ARBA" id="ARBA00023163"/>
    </source>
</evidence>
<dbReference type="InterPro" id="IPR023772">
    <property type="entry name" value="DNA-bd_HTH_TetR-type_CS"/>
</dbReference>
<dbReference type="InterPro" id="IPR001647">
    <property type="entry name" value="HTH_TetR"/>
</dbReference>
<evidence type="ECO:0000256" key="1">
    <source>
        <dbReference type="ARBA" id="ARBA00023015"/>
    </source>
</evidence>
<evidence type="ECO:0000313" key="7">
    <source>
        <dbReference type="Proteomes" id="UP000069620"/>
    </source>
</evidence>
<dbReference type="Gene3D" id="1.10.357.10">
    <property type="entry name" value="Tetracycline Repressor, domain 2"/>
    <property type="match status" value="1"/>
</dbReference>
<dbReference type="PROSITE" id="PS01081">
    <property type="entry name" value="HTH_TETR_1"/>
    <property type="match status" value="1"/>
</dbReference>
<dbReference type="Pfam" id="PF00440">
    <property type="entry name" value="TetR_N"/>
    <property type="match status" value="1"/>
</dbReference>
<dbReference type="InterPro" id="IPR009057">
    <property type="entry name" value="Homeodomain-like_sf"/>
</dbReference>
<protein>
    <submittedName>
        <fullName evidence="6">TetR family transcriptional regulator</fullName>
    </submittedName>
</protein>
<dbReference type="Proteomes" id="UP000069620">
    <property type="component" value="Unassembled WGS sequence"/>
</dbReference>
<dbReference type="GO" id="GO:0003677">
    <property type="term" value="F:DNA binding"/>
    <property type="evidence" value="ECO:0007669"/>
    <property type="project" value="UniProtKB-UniRule"/>
</dbReference>
<reference evidence="7" key="2">
    <citation type="submission" date="2016-02" db="EMBL/GenBank/DDBJ databases">
        <title>Draft genome sequence of five rapidly growing Mycobacterium species.</title>
        <authorList>
            <person name="Katahira K."/>
            <person name="Gotou Y."/>
            <person name="Iida K."/>
            <person name="Ogura Y."/>
            <person name="Hayashi T."/>
        </authorList>
    </citation>
    <scope>NUCLEOTIDE SEQUENCE [LARGE SCALE GENOMIC DNA]</scope>
    <source>
        <strain evidence="7">JCM15654</strain>
    </source>
</reference>
<dbReference type="RefSeq" id="WP_062830455.1">
    <property type="nucleotide sequence ID" value="NZ_BCSX01000039.1"/>
</dbReference>
<dbReference type="SUPFAM" id="SSF46689">
    <property type="entry name" value="Homeodomain-like"/>
    <property type="match status" value="1"/>
</dbReference>